<evidence type="ECO:0000256" key="4">
    <source>
        <dbReference type="ARBA" id="ARBA00022475"/>
    </source>
</evidence>
<feature type="transmembrane region" description="Helical" evidence="8">
    <location>
        <begin position="250"/>
        <end position="273"/>
    </location>
</feature>
<evidence type="ECO:0000256" key="1">
    <source>
        <dbReference type="ARBA" id="ARBA00004651"/>
    </source>
</evidence>
<keyword evidence="4" id="KW-1003">Cell membrane</keyword>
<feature type="transmembrane region" description="Helical" evidence="8">
    <location>
        <begin position="12"/>
        <end position="35"/>
    </location>
</feature>
<evidence type="ECO:0000256" key="8">
    <source>
        <dbReference type="RuleBase" id="RU363032"/>
    </source>
</evidence>
<dbReference type="GO" id="GO:0005886">
    <property type="term" value="C:plasma membrane"/>
    <property type="evidence" value="ECO:0007669"/>
    <property type="project" value="UniProtKB-SubCell"/>
</dbReference>
<dbReference type="GO" id="GO:0055085">
    <property type="term" value="P:transmembrane transport"/>
    <property type="evidence" value="ECO:0007669"/>
    <property type="project" value="InterPro"/>
</dbReference>
<evidence type="ECO:0000256" key="3">
    <source>
        <dbReference type="ARBA" id="ARBA00022448"/>
    </source>
</evidence>
<feature type="transmembrane region" description="Helical" evidence="8">
    <location>
        <begin position="109"/>
        <end position="130"/>
    </location>
</feature>
<feature type="transmembrane region" description="Helical" evidence="8">
    <location>
        <begin position="150"/>
        <end position="169"/>
    </location>
</feature>
<proteinExistence type="inferred from homology"/>
<evidence type="ECO:0000256" key="2">
    <source>
        <dbReference type="ARBA" id="ARBA00007069"/>
    </source>
</evidence>
<dbReference type="OrthoDB" id="8404154at2"/>
<evidence type="ECO:0000313" key="10">
    <source>
        <dbReference type="EMBL" id="VVN66242.1"/>
    </source>
</evidence>
<evidence type="ECO:0000256" key="5">
    <source>
        <dbReference type="ARBA" id="ARBA00022692"/>
    </source>
</evidence>
<keyword evidence="3 8" id="KW-0813">Transport</keyword>
<organism evidence="10 11">
    <name type="scientific">Pseudomonas fluorescens</name>
    <dbReference type="NCBI Taxonomy" id="294"/>
    <lineage>
        <taxon>Bacteria</taxon>
        <taxon>Pseudomonadati</taxon>
        <taxon>Pseudomonadota</taxon>
        <taxon>Gammaproteobacteria</taxon>
        <taxon>Pseudomonadales</taxon>
        <taxon>Pseudomonadaceae</taxon>
        <taxon>Pseudomonas</taxon>
    </lineage>
</organism>
<dbReference type="Proteomes" id="UP000337909">
    <property type="component" value="Unassembled WGS sequence"/>
</dbReference>
<gene>
    <name evidence="10" type="ORF">PS691_00114</name>
</gene>
<dbReference type="SUPFAM" id="SSF161098">
    <property type="entry name" value="MetI-like"/>
    <property type="match status" value="1"/>
</dbReference>
<evidence type="ECO:0000256" key="6">
    <source>
        <dbReference type="ARBA" id="ARBA00022989"/>
    </source>
</evidence>
<dbReference type="PANTHER" id="PTHR42929">
    <property type="entry name" value="INNER MEMBRANE ABC TRANSPORTER PERMEASE PROTEIN YDCU-RELATED-RELATED"/>
    <property type="match status" value="1"/>
</dbReference>
<keyword evidence="6 8" id="KW-1133">Transmembrane helix</keyword>
<dbReference type="PROSITE" id="PS50928">
    <property type="entry name" value="ABC_TM1"/>
    <property type="match status" value="1"/>
</dbReference>
<evidence type="ECO:0000259" key="9">
    <source>
        <dbReference type="PROSITE" id="PS50928"/>
    </source>
</evidence>
<dbReference type="EMBL" id="CABVHQ010000001">
    <property type="protein sequence ID" value="VVN66242.1"/>
    <property type="molecule type" value="Genomic_DNA"/>
</dbReference>
<feature type="domain" description="ABC transmembrane type-1" evidence="9">
    <location>
        <begin position="63"/>
        <end position="269"/>
    </location>
</feature>
<name>A0A5E6ZID2_PSEFL</name>
<sequence>MNSITRGKWLAVLCLVPFALFFIVFQIAPLFWVMIHSVQSEEFGWGLANFSKIFNSKFYLQAIQYSLEISFWSSVFGIIIAVLGSYSLRQVDSRLRNFVNAFANMTSNFTGVPLAFAFIILLGFNGTFTIMLKQAGIIQDFNLYSKTGLIILYTYFQIPLGVLLLYPAFDALREDWRESAALLGANGWQYWRHIGLPVLTPALLGTFVILLANALGAYATVYALTTGNFNVLTIRVAAMVSGDISLDPNMASALAVVLVALMTLVTLVHQLLLKRSYHVSR</sequence>
<evidence type="ECO:0000256" key="7">
    <source>
        <dbReference type="ARBA" id="ARBA00023136"/>
    </source>
</evidence>
<dbReference type="InterPro" id="IPR035906">
    <property type="entry name" value="MetI-like_sf"/>
</dbReference>
<dbReference type="Gene3D" id="1.10.3720.10">
    <property type="entry name" value="MetI-like"/>
    <property type="match status" value="1"/>
</dbReference>
<evidence type="ECO:0000313" key="11">
    <source>
        <dbReference type="Proteomes" id="UP000337909"/>
    </source>
</evidence>
<dbReference type="CDD" id="cd06261">
    <property type="entry name" value="TM_PBP2"/>
    <property type="match status" value="1"/>
</dbReference>
<keyword evidence="7 8" id="KW-0472">Membrane</keyword>
<keyword evidence="5 8" id="KW-0812">Transmembrane</keyword>
<protein>
    <recommendedName>
        <fullName evidence="9">ABC transmembrane type-1 domain-containing protein</fullName>
    </recommendedName>
</protein>
<feature type="transmembrane region" description="Helical" evidence="8">
    <location>
        <begin position="69"/>
        <end position="88"/>
    </location>
</feature>
<dbReference type="PANTHER" id="PTHR42929:SF1">
    <property type="entry name" value="INNER MEMBRANE ABC TRANSPORTER PERMEASE PROTEIN YDCU-RELATED"/>
    <property type="match status" value="1"/>
</dbReference>
<dbReference type="RefSeq" id="WP_150640245.1">
    <property type="nucleotide sequence ID" value="NZ_CABVHQ010000001.1"/>
</dbReference>
<comment type="subcellular location">
    <subcellularLocation>
        <location evidence="1 8">Cell membrane</location>
        <topology evidence="1 8">Multi-pass membrane protein</topology>
    </subcellularLocation>
</comment>
<comment type="similarity">
    <text evidence="2">Belongs to the binding-protein-dependent transport system permease family. CysTW subfamily.</text>
</comment>
<dbReference type="AlphaFoldDB" id="A0A5E6ZID2"/>
<reference evidence="10 11" key="1">
    <citation type="submission" date="2019-09" db="EMBL/GenBank/DDBJ databases">
        <authorList>
            <person name="Chandra G."/>
            <person name="Truman W A."/>
        </authorList>
    </citation>
    <scope>NUCLEOTIDE SEQUENCE [LARGE SCALE GENOMIC DNA]</scope>
    <source>
        <strain evidence="10">PS691</strain>
    </source>
</reference>
<dbReference type="InterPro" id="IPR000515">
    <property type="entry name" value="MetI-like"/>
</dbReference>
<accession>A0A5E6ZID2</accession>
<dbReference type="Pfam" id="PF00528">
    <property type="entry name" value="BPD_transp_1"/>
    <property type="match status" value="1"/>
</dbReference>